<proteinExistence type="predicted"/>
<feature type="transmembrane region" description="Helical" evidence="6">
    <location>
        <begin position="187"/>
        <end position="203"/>
    </location>
</feature>
<evidence type="ECO:0000256" key="5">
    <source>
        <dbReference type="ARBA" id="ARBA00023180"/>
    </source>
</evidence>
<organism evidence="7 8">
    <name type="scientific">Fusarium floridanum</name>
    <dbReference type="NCBI Taxonomy" id="1325733"/>
    <lineage>
        <taxon>Eukaryota</taxon>
        <taxon>Fungi</taxon>
        <taxon>Dikarya</taxon>
        <taxon>Ascomycota</taxon>
        <taxon>Pezizomycotina</taxon>
        <taxon>Sordariomycetes</taxon>
        <taxon>Hypocreomycetidae</taxon>
        <taxon>Hypocreales</taxon>
        <taxon>Nectriaceae</taxon>
        <taxon>Fusarium</taxon>
        <taxon>Fusarium solani species complex</taxon>
    </lineage>
</organism>
<dbReference type="SUPFAM" id="SSF103473">
    <property type="entry name" value="MFS general substrate transporter"/>
    <property type="match status" value="1"/>
</dbReference>
<dbReference type="PANTHER" id="PTHR42718:SF41">
    <property type="entry name" value="MFS TRANSPORTER OF UNKOWN SPECIFICITY (AFU_ORTHOLOGUE AFUA_5G09940)-RELATED"/>
    <property type="match status" value="1"/>
</dbReference>
<evidence type="ECO:0000313" key="8">
    <source>
        <dbReference type="Proteomes" id="UP000287972"/>
    </source>
</evidence>
<keyword evidence="3 6" id="KW-1133">Transmembrane helix</keyword>
<feature type="transmembrane region" description="Helical" evidence="6">
    <location>
        <begin position="272"/>
        <end position="291"/>
    </location>
</feature>
<dbReference type="CDD" id="cd17476">
    <property type="entry name" value="MFS_Amf1_MDR_like"/>
    <property type="match status" value="1"/>
</dbReference>
<evidence type="ECO:0008006" key="9">
    <source>
        <dbReference type="Google" id="ProtNLM"/>
    </source>
</evidence>
<sequence>MSQQQVASRDGEKSTQANKWRTSLTSACIILCQFVQMIPMGAGINGSLHIVEGLGAPPEQALWIVASYPLTQGTFVIIGGRIGAVYGHKITTVVAGAAWVIFHLIAGFMRDVISLCVMRAFSGIGAAFIMPNAIALITINFPPGKTRNLTVGLFGAMAPIGAAGTFVYGLFFLVVEGEEQPMDRNGKIDYVGAYFGVAGLFLFNFSWTMMIVSAFISFMSFGMLLWYVTVWNQEVRGYSVLLNAAAFVPLTVGGAGAAMLSAHIVRYIAAQYIFAVGSLATLVSLILIATMPEQQSYWAQVFPALLLASLGPDFLFTASQLIASGTVKRSQQGVAGSLIGTVLAYGLATGLDFAGTVEYYTNNQGKDLVKGYRNGLCLGIGMAGAAVILPLLSVRIPKETREGWDEETIAE</sequence>
<dbReference type="EMBL" id="NKCL01000946">
    <property type="protein sequence ID" value="RSL46781.1"/>
    <property type="molecule type" value="Genomic_DNA"/>
</dbReference>
<dbReference type="AlphaFoldDB" id="A0A428P182"/>
<dbReference type="PANTHER" id="PTHR42718">
    <property type="entry name" value="MAJOR FACILITATOR SUPERFAMILY MULTIDRUG TRANSPORTER MFSC"/>
    <property type="match status" value="1"/>
</dbReference>
<feature type="transmembrane region" description="Helical" evidence="6">
    <location>
        <begin position="240"/>
        <end position="260"/>
    </location>
</feature>
<evidence type="ECO:0000256" key="4">
    <source>
        <dbReference type="ARBA" id="ARBA00023136"/>
    </source>
</evidence>
<dbReference type="InterPro" id="IPR011701">
    <property type="entry name" value="MFS"/>
</dbReference>
<accession>A0A428P182</accession>
<evidence type="ECO:0000256" key="6">
    <source>
        <dbReference type="SAM" id="Phobius"/>
    </source>
</evidence>
<dbReference type="InterPro" id="IPR036259">
    <property type="entry name" value="MFS_trans_sf"/>
</dbReference>
<evidence type="ECO:0000256" key="3">
    <source>
        <dbReference type="ARBA" id="ARBA00022989"/>
    </source>
</evidence>
<keyword evidence="2 6" id="KW-0812">Transmembrane</keyword>
<protein>
    <recommendedName>
        <fullName evidence="9">Major facilitator superfamily (MFS) profile domain-containing protein</fullName>
    </recommendedName>
</protein>
<feature type="transmembrane region" description="Helical" evidence="6">
    <location>
        <begin position="371"/>
        <end position="392"/>
    </location>
</feature>
<keyword evidence="5" id="KW-0325">Glycoprotein</keyword>
<dbReference type="Gene3D" id="1.20.1250.20">
    <property type="entry name" value="MFS general substrate transporter like domains"/>
    <property type="match status" value="1"/>
</dbReference>
<keyword evidence="8" id="KW-1185">Reference proteome</keyword>
<feature type="transmembrane region" description="Helical" evidence="6">
    <location>
        <begin position="20"/>
        <end position="40"/>
    </location>
</feature>
<comment type="subcellular location">
    <subcellularLocation>
        <location evidence="1">Membrane</location>
        <topology evidence="1">Multi-pass membrane protein</topology>
    </subcellularLocation>
</comment>
<dbReference type="Proteomes" id="UP000287972">
    <property type="component" value="Unassembled WGS sequence"/>
</dbReference>
<name>A0A428P182_9HYPO</name>
<feature type="transmembrane region" description="Helical" evidence="6">
    <location>
        <begin position="210"/>
        <end position="228"/>
    </location>
</feature>
<evidence type="ECO:0000313" key="7">
    <source>
        <dbReference type="EMBL" id="RSL46781.1"/>
    </source>
</evidence>
<comment type="caution">
    <text evidence="7">The sequence shown here is derived from an EMBL/GenBank/DDBJ whole genome shotgun (WGS) entry which is preliminary data.</text>
</comment>
<evidence type="ECO:0000256" key="2">
    <source>
        <dbReference type="ARBA" id="ARBA00022692"/>
    </source>
</evidence>
<dbReference type="GO" id="GO:0022857">
    <property type="term" value="F:transmembrane transporter activity"/>
    <property type="evidence" value="ECO:0007669"/>
    <property type="project" value="InterPro"/>
</dbReference>
<keyword evidence="4 6" id="KW-0472">Membrane</keyword>
<feature type="transmembrane region" description="Helical" evidence="6">
    <location>
        <begin position="151"/>
        <end position="175"/>
    </location>
</feature>
<feature type="transmembrane region" description="Helical" evidence="6">
    <location>
        <begin position="120"/>
        <end position="139"/>
    </location>
</feature>
<feature type="transmembrane region" description="Helical" evidence="6">
    <location>
        <begin position="297"/>
        <end position="322"/>
    </location>
</feature>
<feature type="transmembrane region" description="Helical" evidence="6">
    <location>
        <begin position="90"/>
        <end position="108"/>
    </location>
</feature>
<gene>
    <name evidence="7" type="ORF">CEP51_015879</name>
</gene>
<feature type="transmembrane region" description="Helical" evidence="6">
    <location>
        <begin position="334"/>
        <end position="351"/>
    </location>
</feature>
<dbReference type="GO" id="GO:0016020">
    <property type="term" value="C:membrane"/>
    <property type="evidence" value="ECO:0007669"/>
    <property type="project" value="UniProtKB-SubCell"/>
</dbReference>
<dbReference type="Pfam" id="PF07690">
    <property type="entry name" value="MFS_1"/>
    <property type="match status" value="1"/>
</dbReference>
<reference evidence="7 8" key="1">
    <citation type="submission" date="2017-06" db="EMBL/GenBank/DDBJ databases">
        <title>Comparative genomic analysis of Ambrosia Fusariam Clade fungi.</title>
        <authorList>
            <person name="Stajich J.E."/>
            <person name="Carrillo J."/>
            <person name="Kijimoto T."/>
            <person name="Eskalen A."/>
            <person name="O'Donnell K."/>
            <person name="Kasson M."/>
        </authorList>
    </citation>
    <scope>NUCLEOTIDE SEQUENCE [LARGE SCALE GENOMIC DNA]</scope>
    <source>
        <strain evidence="7 8">NRRL62606</strain>
    </source>
</reference>
<feature type="transmembrane region" description="Helical" evidence="6">
    <location>
        <begin position="60"/>
        <end position="78"/>
    </location>
</feature>
<evidence type="ECO:0000256" key="1">
    <source>
        <dbReference type="ARBA" id="ARBA00004141"/>
    </source>
</evidence>